<dbReference type="GO" id="GO:0003735">
    <property type="term" value="F:structural constituent of ribosome"/>
    <property type="evidence" value="ECO:0007669"/>
    <property type="project" value="InterPro"/>
</dbReference>
<accession>A0A7S3AT47</accession>
<dbReference type="AlphaFoldDB" id="A0A7S3AT47"/>
<organism evidence="6">
    <name type="scientific">Haptolina ericina</name>
    <dbReference type="NCBI Taxonomy" id="156174"/>
    <lineage>
        <taxon>Eukaryota</taxon>
        <taxon>Haptista</taxon>
        <taxon>Haptophyta</taxon>
        <taxon>Prymnesiophyceae</taxon>
        <taxon>Prymnesiales</taxon>
        <taxon>Prymnesiaceae</taxon>
        <taxon>Haptolina</taxon>
    </lineage>
</organism>
<keyword evidence="2 4" id="KW-0689">Ribosomal protein</keyword>
<evidence type="ECO:0000256" key="3">
    <source>
        <dbReference type="ARBA" id="ARBA00023274"/>
    </source>
</evidence>
<evidence type="ECO:0000256" key="2">
    <source>
        <dbReference type="ARBA" id="ARBA00022980"/>
    </source>
</evidence>
<dbReference type="GO" id="GO:0070181">
    <property type="term" value="F:small ribosomal subunit rRNA binding"/>
    <property type="evidence" value="ECO:0007669"/>
    <property type="project" value="TreeGrafter"/>
</dbReference>
<feature type="region of interest" description="Disordered" evidence="5">
    <location>
        <begin position="109"/>
        <end position="139"/>
    </location>
</feature>
<protein>
    <recommendedName>
        <fullName evidence="7">Ribosomal protein S18</fullName>
    </recommendedName>
</protein>
<dbReference type="PANTHER" id="PTHR13479:SF40">
    <property type="entry name" value="SMALL RIBOSOMAL SUBUNIT PROTEIN BS18M"/>
    <property type="match status" value="1"/>
</dbReference>
<dbReference type="InterPro" id="IPR001648">
    <property type="entry name" value="Ribosomal_bS18"/>
</dbReference>
<dbReference type="NCBIfam" id="TIGR00165">
    <property type="entry name" value="S18"/>
    <property type="match status" value="1"/>
</dbReference>
<evidence type="ECO:0000313" key="6">
    <source>
        <dbReference type="EMBL" id="CAE0112106.1"/>
    </source>
</evidence>
<sequence length="167" mass="19106">MLHVPRSHAAHSHATLPAKLMCYRPPTLTHRPPTLTHRSPHTHTSSCAFGGRPLLNRFVAESGAILPRALTGTSHRKQRKLQKAIKRAQQMALMPIIWKDLKYKPTSYADQYSQPERKVQTREDDEFADPPDIRFPGRKESVGLQVSLDHFQRLSLQERSGKRSDDR</sequence>
<dbReference type="Pfam" id="PF01084">
    <property type="entry name" value="Ribosomal_S18"/>
    <property type="match status" value="1"/>
</dbReference>
<evidence type="ECO:0008006" key="7">
    <source>
        <dbReference type="Google" id="ProtNLM"/>
    </source>
</evidence>
<evidence type="ECO:0000256" key="5">
    <source>
        <dbReference type="SAM" id="MobiDB-lite"/>
    </source>
</evidence>
<dbReference type="Gene3D" id="4.10.640.10">
    <property type="entry name" value="Ribosomal protein S18"/>
    <property type="match status" value="1"/>
</dbReference>
<name>A0A7S3AT47_9EUKA</name>
<proteinExistence type="inferred from homology"/>
<dbReference type="InterPro" id="IPR036870">
    <property type="entry name" value="Ribosomal_bS18_sf"/>
</dbReference>
<dbReference type="PRINTS" id="PR00974">
    <property type="entry name" value="RIBOSOMALS18"/>
</dbReference>
<dbReference type="SUPFAM" id="SSF46911">
    <property type="entry name" value="Ribosomal protein S18"/>
    <property type="match status" value="1"/>
</dbReference>
<evidence type="ECO:0000256" key="4">
    <source>
        <dbReference type="RuleBase" id="RU003910"/>
    </source>
</evidence>
<comment type="similarity">
    <text evidence="1 4">Belongs to the bacterial ribosomal protein bS18 family.</text>
</comment>
<dbReference type="PANTHER" id="PTHR13479">
    <property type="entry name" value="30S RIBOSOMAL PROTEIN S18"/>
    <property type="match status" value="1"/>
</dbReference>
<dbReference type="GO" id="GO:0006412">
    <property type="term" value="P:translation"/>
    <property type="evidence" value="ECO:0007669"/>
    <property type="project" value="InterPro"/>
</dbReference>
<evidence type="ECO:0000256" key="1">
    <source>
        <dbReference type="ARBA" id="ARBA00005589"/>
    </source>
</evidence>
<dbReference type="GO" id="GO:0022627">
    <property type="term" value="C:cytosolic small ribosomal subunit"/>
    <property type="evidence" value="ECO:0007669"/>
    <property type="project" value="TreeGrafter"/>
</dbReference>
<dbReference type="EMBL" id="HBHX01023005">
    <property type="protein sequence ID" value="CAE0112106.1"/>
    <property type="molecule type" value="Transcribed_RNA"/>
</dbReference>
<gene>
    <name evidence="6" type="ORF">HERI1096_LOCUS12766</name>
</gene>
<reference evidence="6" key="1">
    <citation type="submission" date="2021-01" db="EMBL/GenBank/DDBJ databases">
        <authorList>
            <person name="Corre E."/>
            <person name="Pelletier E."/>
            <person name="Niang G."/>
            <person name="Scheremetjew M."/>
            <person name="Finn R."/>
            <person name="Kale V."/>
            <person name="Holt S."/>
            <person name="Cochrane G."/>
            <person name="Meng A."/>
            <person name="Brown T."/>
            <person name="Cohen L."/>
        </authorList>
    </citation>
    <scope>NUCLEOTIDE SEQUENCE</scope>
    <source>
        <strain evidence="6">CCMP281</strain>
    </source>
</reference>
<keyword evidence="3 4" id="KW-0687">Ribonucleoprotein</keyword>